<proteinExistence type="inferred from homology"/>
<protein>
    <submittedName>
        <fullName evidence="3">Hydrogenase isoenzymes formation protein hypC</fullName>
    </submittedName>
    <submittedName>
        <fullName evidence="2">Hydrogenase maturation protein HupF/HypC/HoxL</fullName>
    </submittedName>
</protein>
<dbReference type="EMBL" id="LN907867">
    <property type="protein sequence ID" value="CUU42969.1"/>
    <property type="molecule type" value="Genomic_DNA"/>
</dbReference>
<evidence type="ECO:0000313" key="3">
    <source>
        <dbReference type="EMBL" id="CUU42969.1"/>
    </source>
</evidence>
<dbReference type="RefSeq" id="WP_055037931.1">
    <property type="nucleotide sequence ID" value="NZ_AP014854.2"/>
</dbReference>
<name>A0A0H5BF82_BLAVI</name>
<keyword evidence="4" id="KW-1185">Reference proteome</keyword>
<sequence>MCVGFPMRVVAGDDFAATCERGGASERVSLLLVGPQPVGTSVLVHNGTAVRVLGEAEARQIDDALAGVAAALEGRAFEHLFADLIEREPELPAVLKPAGAATGNGRTKR</sequence>
<dbReference type="Proteomes" id="UP000065734">
    <property type="component" value="Chromosome I"/>
</dbReference>
<dbReference type="PANTHER" id="PTHR35177">
    <property type="entry name" value="HYDROGENASE MATURATION FACTOR HYBG"/>
    <property type="match status" value="1"/>
</dbReference>
<dbReference type="GO" id="GO:1902670">
    <property type="term" value="F:carbon dioxide binding"/>
    <property type="evidence" value="ECO:0007669"/>
    <property type="project" value="TreeGrafter"/>
</dbReference>
<evidence type="ECO:0000256" key="1">
    <source>
        <dbReference type="ARBA" id="ARBA00006018"/>
    </source>
</evidence>
<dbReference type="SUPFAM" id="SSF159127">
    <property type="entry name" value="HupF/HypC-like"/>
    <property type="match status" value="1"/>
</dbReference>
<dbReference type="STRING" id="1079.BVIR_2541"/>
<dbReference type="InterPro" id="IPR001109">
    <property type="entry name" value="Hydrogenase_HupF/HypC"/>
</dbReference>
<dbReference type="AlphaFoldDB" id="A0A0H5BF82"/>
<dbReference type="PANTHER" id="PTHR35177:SF2">
    <property type="entry name" value="HYDROGENASE MATURATION FACTOR HYBG"/>
    <property type="match status" value="1"/>
</dbReference>
<reference evidence="2" key="1">
    <citation type="journal article" date="2015" name="Genome Announc.">
        <title>Complete Genome Sequence of the Bacteriochlorophyll b-Producing Photosynthetic Bacterium Blastochloris viridis.</title>
        <authorList>
            <person name="Tsukatani Y."/>
            <person name="Hirose Y."/>
            <person name="Harada J."/>
            <person name="Misawa N."/>
            <person name="Mori K."/>
            <person name="Inoue K."/>
            <person name="Tamiaki H."/>
        </authorList>
    </citation>
    <scope>NUCLEOTIDE SEQUENCE [LARGE SCALE GENOMIC DNA]</scope>
    <source>
        <strain evidence="2">DSM 133</strain>
    </source>
</reference>
<dbReference type="KEGG" id="bvr:BVIR_2541"/>
<dbReference type="PRINTS" id="PR00445">
    <property type="entry name" value="HUPFHYPC"/>
</dbReference>
<dbReference type="Gene3D" id="2.30.30.140">
    <property type="match status" value="1"/>
</dbReference>
<dbReference type="NCBIfam" id="TIGR00074">
    <property type="entry name" value="hypC_hupF"/>
    <property type="match status" value="1"/>
</dbReference>
<dbReference type="OrthoDB" id="9806017at2"/>
<comment type="similarity">
    <text evidence="1">Belongs to the HupF/HypC family.</text>
</comment>
<gene>
    <name evidence="3" type="primary">hypC</name>
    <name evidence="2" type="ORF">BV133_2166</name>
    <name evidence="3" type="ORF">BVIRIDIS_19850</name>
</gene>
<reference evidence="3" key="2">
    <citation type="submission" date="2015-11" db="EMBL/GenBank/DDBJ databases">
        <authorList>
            <person name="Zhang Y."/>
            <person name="Guo Z."/>
        </authorList>
    </citation>
    <scope>NUCLEOTIDE SEQUENCE</scope>
    <source>
        <strain evidence="3">1</strain>
    </source>
</reference>
<organism evidence="3 4">
    <name type="scientific">Blastochloris viridis</name>
    <name type="common">Rhodopseudomonas viridis</name>
    <dbReference type="NCBI Taxonomy" id="1079"/>
    <lineage>
        <taxon>Bacteria</taxon>
        <taxon>Pseudomonadati</taxon>
        <taxon>Pseudomonadota</taxon>
        <taxon>Alphaproteobacteria</taxon>
        <taxon>Hyphomicrobiales</taxon>
        <taxon>Blastochloridaceae</taxon>
        <taxon>Blastochloris</taxon>
    </lineage>
</organism>
<dbReference type="EMBL" id="AP014854">
    <property type="protein sequence ID" value="BAR99759.1"/>
    <property type="molecule type" value="Genomic_DNA"/>
</dbReference>
<dbReference type="GO" id="GO:0005506">
    <property type="term" value="F:iron ion binding"/>
    <property type="evidence" value="ECO:0007669"/>
    <property type="project" value="TreeGrafter"/>
</dbReference>
<dbReference type="Pfam" id="PF01455">
    <property type="entry name" value="HupF_HypC"/>
    <property type="match status" value="1"/>
</dbReference>
<evidence type="ECO:0000313" key="4">
    <source>
        <dbReference type="Proteomes" id="UP000065734"/>
    </source>
</evidence>
<dbReference type="GO" id="GO:0051604">
    <property type="term" value="P:protein maturation"/>
    <property type="evidence" value="ECO:0007669"/>
    <property type="project" value="TreeGrafter"/>
</dbReference>
<reference evidence="4" key="3">
    <citation type="journal article" date="2016" name="Genome Announc.">
        <title>Revised genome sequence of the purple photosynthetic bacterium Blastochloris viridis.</title>
        <authorList>
            <person name="Liu L.N."/>
            <person name="Faulkner M."/>
            <person name="Liu X."/>
            <person name="Huang F."/>
            <person name="Darby A.C."/>
            <person name="Hall N."/>
        </authorList>
    </citation>
    <scope>NUCLEOTIDE SEQUENCE [LARGE SCALE GENOMIC DNA]</scope>
    <source>
        <strain evidence="4">ATCC 19567 / DSM 133 / F</strain>
    </source>
</reference>
<accession>A0A0H5BF82</accession>
<evidence type="ECO:0000313" key="2">
    <source>
        <dbReference type="EMBL" id="BAR99759.1"/>
    </source>
</evidence>